<dbReference type="Proteomes" id="UP000000763">
    <property type="component" value="Chromosome 9"/>
</dbReference>
<proteinExistence type="predicted"/>
<dbReference type="Proteomes" id="UP000007752">
    <property type="component" value="Chromosome 9"/>
</dbReference>
<keyword evidence="1" id="KW-0732">Signal</keyword>
<reference evidence="2" key="1">
    <citation type="submission" date="2002-10" db="EMBL/GenBank/DDBJ databases">
        <title>Oryza sativa nipponbare(GA3) genomic DNA, chromosome 9, BAC clone:OSJNBa0041C07.</title>
        <authorList>
            <person name="Sasaki T."/>
            <person name="Matsumoto T."/>
            <person name="Katayose Y."/>
        </authorList>
    </citation>
    <scope>NUCLEOTIDE SEQUENCE</scope>
</reference>
<protein>
    <submittedName>
        <fullName evidence="3">Uncharacterized protein</fullName>
    </submittedName>
</protein>
<evidence type="ECO:0000313" key="3">
    <source>
        <dbReference type="EMBL" id="EAZ44549.1"/>
    </source>
</evidence>
<name>A3BYB0_ORYSJ</name>
<dbReference type="EMBL" id="CM000146">
    <property type="protein sequence ID" value="EAZ44549.1"/>
    <property type="molecule type" value="Genomic_DNA"/>
</dbReference>
<organism evidence="3">
    <name type="scientific">Oryza sativa subsp. japonica</name>
    <name type="common">Rice</name>
    <dbReference type="NCBI Taxonomy" id="39947"/>
    <lineage>
        <taxon>Eukaryota</taxon>
        <taxon>Viridiplantae</taxon>
        <taxon>Streptophyta</taxon>
        <taxon>Embryophyta</taxon>
        <taxon>Tracheophyta</taxon>
        <taxon>Spermatophyta</taxon>
        <taxon>Magnoliopsida</taxon>
        <taxon>Liliopsida</taxon>
        <taxon>Poales</taxon>
        <taxon>Poaceae</taxon>
        <taxon>BOP clade</taxon>
        <taxon>Oryzoideae</taxon>
        <taxon>Oryzeae</taxon>
        <taxon>Oryzinae</taxon>
        <taxon>Oryza</taxon>
        <taxon>Oryza sativa</taxon>
    </lineage>
</organism>
<evidence type="ECO:0000256" key="1">
    <source>
        <dbReference type="SAM" id="SignalP"/>
    </source>
</evidence>
<reference evidence="3" key="3">
    <citation type="journal article" date="2005" name="PLoS Biol.">
        <title>The genomes of Oryza sativa: a history of duplications.</title>
        <authorList>
            <person name="Yu J."/>
            <person name="Wang J."/>
            <person name="Lin W."/>
            <person name="Li S."/>
            <person name="Li H."/>
            <person name="Zhou J."/>
            <person name="Ni P."/>
            <person name="Dong W."/>
            <person name="Hu S."/>
            <person name="Zeng C."/>
            <person name="Zhang J."/>
            <person name="Zhang Y."/>
            <person name="Li R."/>
            <person name="Xu Z."/>
            <person name="Li S."/>
            <person name="Li X."/>
            <person name="Zheng H."/>
            <person name="Cong L."/>
            <person name="Lin L."/>
            <person name="Yin J."/>
            <person name="Geng J."/>
            <person name="Li G."/>
            <person name="Shi J."/>
            <person name="Liu J."/>
            <person name="Lv H."/>
            <person name="Li J."/>
            <person name="Wang J."/>
            <person name="Deng Y."/>
            <person name="Ran L."/>
            <person name="Shi X."/>
            <person name="Wang X."/>
            <person name="Wu Q."/>
            <person name="Li C."/>
            <person name="Ren X."/>
            <person name="Wang J."/>
            <person name="Wang X."/>
            <person name="Li D."/>
            <person name="Liu D."/>
            <person name="Zhang X."/>
            <person name="Ji Z."/>
            <person name="Zhao W."/>
            <person name="Sun Y."/>
            <person name="Zhang Z."/>
            <person name="Bao J."/>
            <person name="Han Y."/>
            <person name="Dong L."/>
            <person name="Ji J."/>
            <person name="Chen P."/>
            <person name="Wu S."/>
            <person name="Liu J."/>
            <person name="Xiao Y."/>
            <person name="Bu D."/>
            <person name="Tan J."/>
            <person name="Yang L."/>
            <person name="Ye C."/>
            <person name="Zhang J."/>
            <person name="Xu J."/>
            <person name="Zhou Y."/>
            <person name="Yu Y."/>
            <person name="Zhang B."/>
            <person name="Zhuang S."/>
            <person name="Wei H."/>
            <person name="Liu B."/>
            <person name="Lei M."/>
            <person name="Yu H."/>
            <person name="Li Y."/>
            <person name="Xu H."/>
            <person name="Wei S."/>
            <person name="He X."/>
            <person name="Fang L."/>
            <person name="Zhang Z."/>
            <person name="Zhang Y."/>
            <person name="Huang X."/>
            <person name="Su Z."/>
            <person name="Tong W."/>
            <person name="Li J."/>
            <person name="Tong Z."/>
            <person name="Li S."/>
            <person name="Ye J."/>
            <person name="Wang L."/>
            <person name="Fang L."/>
            <person name="Lei T."/>
            <person name="Chen C."/>
            <person name="Chen H."/>
            <person name="Xu Z."/>
            <person name="Li H."/>
            <person name="Huang H."/>
            <person name="Zhang F."/>
            <person name="Xu H."/>
            <person name="Li N."/>
            <person name="Zhao C."/>
            <person name="Li S."/>
            <person name="Dong L."/>
            <person name="Huang Y."/>
            <person name="Li L."/>
            <person name="Xi Y."/>
            <person name="Qi Q."/>
            <person name="Li W."/>
            <person name="Zhang B."/>
            <person name="Hu W."/>
            <person name="Zhang Y."/>
            <person name="Tian X."/>
            <person name="Jiao Y."/>
            <person name="Liang X."/>
            <person name="Jin J."/>
            <person name="Gao L."/>
            <person name="Zheng W."/>
            <person name="Hao B."/>
            <person name="Liu S."/>
            <person name="Wang W."/>
            <person name="Yuan L."/>
            <person name="Cao M."/>
            <person name="McDermott J."/>
            <person name="Samudrala R."/>
            <person name="Wang J."/>
            <person name="Wong G.K."/>
            <person name="Yang H."/>
        </authorList>
    </citation>
    <scope>NUCLEOTIDE SEQUENCE [LARGE SCALE GENOMIC DNA]</scope>
</reference>
<sequence length="96" mass="10173">MANNDSATSAPKMAAVICMLALIMMGQQLMTTADAASPAEQHGRRLLMERELAEVTKKLAVSPAVGDAAVDNSYHPMDCSPGCFIDPLIGVCFCTR</sequence>
<feature type="chain" id="PRO_5038282741" evidence="1">
    <location>
        <begin position="36"/>
        <end position="96"/>
    </location>
</feature>
<reference evidence="3" key="5">
    <citation type="submission" date="2008-12" db="EMBL/GenBank/DDBJ databases">
        <title>Improved gene annotation of the rice (Oryza sativa) genomes.</title>
        <authorList>
            <person name="Wang J."/>
            <person name="Li R."/>
            <person name="Fan W."/>
            <person name="Huang Q."/>
            <person name="Zhang J."/>
            <person name="Zhou Y."/>
            <person name="Hu Y."/>
            <person name="Zi S."/>
            <person name="Li J."/>
            <person name="Ni P."/>
            <person name="Zheng H."/>
            <person name="Zhang Y."/>
            <person name="Zhao M."/>
            <person name="Hao Q."/>
            <person name="McDermott J."/>
            <person name="Samudrala R."/>
            <person name="Kristiansen K."/>
            <person name="Wong G.K.-S."/>
        </authorList>
    </citation>
    <scope>NUCLEOTIDE SEQUENCE</scope>
</reference>
<evidence type="ECO:0000313" key="4">
    <source>
        <dbReference type="Proteomes" id="UP000000763"/>
    </source>
</evidence>
<evidence type="ECO:0000313" key="2">
    <source>
        <dbReference type="EMBL" id="BAD26297.1"/>
    </source>
</evidence>
<feature type="signal peptide" evidence="1">
    <location>
        <begin position="1"/>
        <end position="35"/>
    </location>
</feature>
<dbReference type="AlphaFoldDB" id="A3BYB0"/>
<accession>A3BYB0</accession>
<reference evidence="4" key="4">
    <citation type="journal article" date="2008" name="Nucleic Acids Res.">
        <title>The rice annotation project database (RAP-DB): 2008 update.</title>
        <authorList>
            <consortium name="The rice annotation project (RAP)"/>
        </authorList>
    </citation>
    <scope>GENOME REANNOTATION</scope>
    <source>
        <strain evidence="4">cv. Nipponbare</strain>
    </source>
</reference>
<reference evidence="4" key="2">
    <citation type="journal article" date="2005" name="Nature">
        <title>The map-based sequence of the rice genome.</title>
        <authorList>
            <consortium name="International rice genome sequencing project (IRGSP)"/>
            <person name="Matsumoto T."/>
            <person name="Wu J."/>
            <person name="Kanamori H."/>
            <person name="Katayose Y."/>
            <person name="Fujisawa M."/>
            <person name="Namiki N."/>
            <person name="Mizuno H."/>
            <person name="Yamamoto K."/>
            <person name="Antonio B.A."/>
            <person name="Baba T."/>
            <person name="Sakata K."/>
            <person name="Nagamura Y."/>
            <person name="Aoki H."/>
            <person name="Arikawa K."/>
            <person name="Arita K."/>
            <person name="Bito T."/>
            <person name="Chiden Y."/>
            <person name="Fujitsuka N."/>
            <person name="Fukunaka R."/>
            <person name="Hamada M."/>
            <person name="Harada C."/>
            <person name="Hayashi A."/>
            <person name="Hijishita S."/>
            <person name="Honda M."/>
            <person name="Hosokawa S."/>
            <person name="Ichikawa Y."/>
            <person name="Idonuma A."/>
            <person name="Iijima M."/>
            <person name="Ikeda M."/>
            <person name="Ikeno M."/>
            <person name="Ito K."/>
            <person name="Ito S."/>
            <person name="Ito T."/>
            <person name="Ito Y."/>
            <person name="Ito Y."/>
            <person name="Iwabuchi A."/>
            <person name="Kamiya K."/>
            <person name="Karasawa W."/>
            <person name="Kurita K."/>
            <person name="Katagiri S."/>
            <person name="Kikuta A."/>
            <person name="Kobayashi H."/>
            <person name="Kobayashi N."/>
            <person name="Machita K."/>
            <person name="Maehara T."/>
            <person name="Masukawa M."/>
            <person name="Mizubayashi T."/>
            <person name="Mukai Y."/>
            <person name="Nagasaki H."/>
            <person name="Nagata Y."/>
            <person name="Naito S."/>
            <person name="Nakashima M."/>
            <person name="Nakama Y."/>
            <person name="Nakamichi Y."/>
            <person name="Nakamura M."/>
            <person name="Meguro A."/>
            <person name="Negishi M."/>
            <person name="Ohta I."/>
            <person name="Ohta T."/>
            <person name="Okamoto M."/>
            <person name="Ono N."/>
            <person name="Saji S."/>
            <person name="Sakaguchi M."/>
            <person name="Sakai K."/>
            <person name="Shibata M."/>
            <person name="Shimokawa T."/>
            <person name="Song J."/>
            <person name="Takazaki Y."/>
            <person name="Terasawa K."/>
            <person name="Tsugane M."/>
            <person name="Tsuji K."/>
            <person name="Ueda S."/>
            <person name="Waki K."/>
            <person name="Yamagata H."/>
            <person name="Yamamoto M."/>
            <person name="Yamamoto S."/>
            <person name="Yamane H."/>
            <person name="Yoshiki S."/>
            <person name="Yoshihara R."/>
            <person name="Yukawa K."/>
            <person name="Zhong H."/>
            <person name="Yano M."/>
            <person name="Yuan Q."/>
            <person name="Ouyang S."/>
            <person name="Liu J."/>
            <person name="Jones K.M."/>
            <person name="Gansberger K."/>
            <person name="Moffat K."/>
            <person name="Hill J."/>
            <person name="Bera J."/>
            <person name="Fadrosh D."/>
            <person name="Jin S."/>
            <person name="Johri S."/>
            <person name="Kim M."/>
            <person name="Overton L."/>
            <person name="Reardon M."/>
            <person name="Tsitrin T."/>
            <person name="Vuong H."/>
            <person name="Weaver B."/>
            <person name="Ciecko A."/>
            <person name="Tallon L."/>
            <person name="Jackson J."/>
            <person name="Pai G."/>
            <person name="Aken S.V."/>
            <person name="Utterback T."/>
            <person name="Reidmuller S."/>
            <person name="Feldblyum T."/>
            <person name="Hsiao J."/>
            <person name="Zismann V."/>
            <person name="Iobst S."/>
            <person name="de Vazeille A.R."/>
            <person name="Buell C.R."/>
            <person name="Ying K."/>
            <person name="Li Y."/>
            <person name="Lu T."/>
            <person name="Huang Y."/>
            <person name="Zhao Q."/>
            <person name="Feng Q."/>
            <person name="Zhang L."/>
            <person name="Zhu J."/>
            <person name="Weng Q."/>
            <person name="Mu J."/>
            <person name="Lu Y."/>
            <person name="Fan D."/>
            <person name="Liu Y."/>
            <person name="Guan J."/>
            <person name="Zhang Y."/>
            <person name="Yu S."/>
            <person name="Liu X."/>
            <person name="Zhang Y."/>
            <person name="Hong G."/>
            <person name="Han B."/>
            <person name="Choisne N."/>
            <person name="Demange N."/>
            <person name="Orjeda G."/>
            <person name="Samain S."/>
            <person name="Cattolico L."/>
            <person name="Pelletier E."/>
            <person name="Couloux A."/>
            <person name="Segurens B."/>
            <person name="Wincker P."/>
            <person name="D'Hont A."/>
            <person name="Scarpelli C."/>
            <person name="Weissenbach J."/>
            <person name="Salanoubat M."/>
            <person name="Quetier F."/>
            <person name="Yu Y."/>
            <person name="Kim H.R."/>
            <person name="Rambo T."/>
            <person name="Currie J."/>
            <person name="Collura K."/>
            <person name="Luo M."/>
            <person name="Yang T."/>
            <person name="Ammiraju J.S.S."/>
            <person name="Engler F."/>
            <person name="Soderlund C."/>
            <person name="Wing R.A."/>
            <person name="Palmer L.E."/>
            <person name="de la Bastide M."/>
            <person name="Spiegel L."/>
            <person name="Nascimento L."/>
            <person name="Zutavern T."/>
            <person name="O'Shaughnessy A."/>
            <person name="Dike S."/>
            <person name="Dedhia N."/>
            <person name="Preston R."/>
            <person name="Balija V."/>
            <person name="McCombie W.R."/>
            <person name="Chow T."/>
            <person name="Chen H."/>
            <person name="Chung M."/>
            <person name="Chen C."/>
            <person name="Shaw J."/>
            <person name="Wu H."/>
            <person name="Hsiao K."/>
            <person name="Chao Y."/>
            <person name="Chu M."/>
            <person name="Cheng C."/>
            <person name="Hour A."/>
            <person name="Lee P."/>
            <person name="Lin S."/>
            <person name="Lin Y."/>
            <person name="Liou J."/>
            <person name="Liu S."/>
            <person name="Hsing Y."/>
            <person name="Raghuvanshi S."/>
            <person name="Mohanty A."/>
            <person name="Bharti A.K."/>
            <person name="Gaur A."/>
            <person name="Gupta V."/>
            <person name="Kumar D."/>
            <person name="Ravi V."/>
            <person name="Vij S."/>
            <person name="Kapur A."/>
            <person name="Khurana P."/>
            <person name="Khurana P."/>
            <person name="Khurana J.P."/>
            <person name="Tyagi A.K."/>
            <person name="Gaikwad K."/>
            <person name="Singh A."/>
            <person name="Dalal V."/>
            <person name="Srivastava S."/>
            <person name="Dixit A."/>
            <person name="Pal A.K."/>
            <person name="Ghazi I.A."/>
            <person name="Yadav M."/>
            <person name="Pandit A."/>
            <person name="Bhargava A."/>
            <person name="Sureshbabu K."/>
            <person name="Batra K."/>
            <person name="Sharma T.R."/>
            <person name="Mohapatra T."/>
            <person name="Singh N.K."/>
            <person name="Messing J."/>
            <person name="Nelson A.B."/>
            <person name="Fuks G."/>
            <person name="Kavchok S."/>
            <person name="Keizer G."/>
            <person name="Linton E."/>
            <person name="Llaca V."/>
            <person name="Song R."/>
            <person name="Tanyolac B."/>
            <person name="Young S."/>
            <person name="Ho-Il K."/>
            <person name="Hahn J.H."/>
            <person name="Sangsakoo G."/>
            <person name="Vanavichit A."/>
            <person name="de Mattos Luiz.A.T."/>
            <person name="Zimmer P.D."/>
            <person name="Malone G."/>
            <person name="Dellagostin O."/>
            <person name="de Oliveira A.C."/>
            <person name="Bevan M."/>
            <person name="Bancroft I."/>
            <person name="Minx P."/>
            <person name="Cordum H."/>
            <person name="Wilson R."/>
            <person name="Cheng Z."/>
            <person name="Jin W."/>
            <person name="Jiang J."/>
            <person name="Leong S.A."/>
            <person name="Iwama H."/>
            <person name="Gojobori T."/>
            <person name="Itoh T."/>
            <person name="Niimura Y."/>
            <person name="Fujii Y."/>
            <person name="Habara T."/>
            <person name="Sakai H."/>
            <person name="Sato Y."/>
            <person name="Wilson G."/>
            <person name="Kumar K."/>
            <person name="McCouch S."/>
            <person name="Juretic N."/>
            <person name="Hoen D."/>
            <person name="Wright S."/>
            <person name="Bruskiewich R."/>
            <person name="Bureau T."/>
            <person name="Miyao A."/>
            <person name="Hirochika H."/>
            <person name="Nishikawa T."/>
            <person name="Kadowaki K."/>
            <person name="Sugiura M."/>
            <person name="Burr B."/>
            <person name="Sasaki T."/>
        </authorList>
    </citation>
    <scope>NUCLEOTIDE SEQUENCE [LARGE SCALE GENOMIC DNA]</scope>
    <source>
        <strain evidence="4">cv. Nipponbare</strain>
    </source>
</reference>
<gene>
    <name evidence="3" type="ORF">OsJ_29170</name>
    <name evidence="2" type="ORF">OSJNBa0041C07.34</name>
</gene>
<dbReference type="EMBL" id="AP005838">
    <property type="protein sequence ID" value="BAD26297.1"/>
    <property type="molecule type" value="Genomic_DNA"/>
</dbReference>